<evidence type="ECO:0000259" key="1">
    <source>
        <dbReference type="PROSITE" id="PS51186"/>
    </source>
</evidence>
<dbReference type="RefSeq" id="WP_103286944.1">
    <property type="nucleotide sequence ID" value="NZ_LT981265.1"/>
</dbReference>
<dbReference type="SUPFAM" id="SSF55729">
    <property type="entry name" value="Acyl-CoA N-acyltransferases (Nat)"/>
    <property type="match status" value="1"/>
</dbReference>
<feature type="domain" description="N-acetyltransferase" evidence="1">
    <location>
        <begin position="11"/>
        <end position="169"/>
    </location>
</feature>
<dbReference type="Gene3D" id="3.40.630.30">
    <property type="match status" value="1"/>
</dbReference>
<name>A0A2K5ARX3_9ARCH</name>
<dbReference type="KEGG" id="ncv:NCAV_1226"/>
<dbReference type="InterPro" id="IPR000182">
    <property type="entry name" value="GNAT_dom"/>
</dbReference>
<gene>
    <name evidence="2" type="ORF">NCAV_1226</name>
</gene>
<dbReference type="PROSITE" id="PS51186">
    <property type="entry name" value="GNAT"/>
    <property type="match status" value="1"/>
</dbReference>
<accession>A0A2K5ARX3</accession>
<reference evidence="3" key="1">
    <citation type="submission" date="2018-01" db="EMBL/GenBank/DDBJ databases">
        <authorList>
            <person name="Kerou L M."/>
        </authorList>
    </citation>
    <scope>NUCLEOTIDE SEQUENCE [LARGE SCALE GENOMIC DNA]</scope>
    <source>
        <strain evidence="3">SCU2</strain>
    </source>
</reference>
<proteinExistence type="predicted"/>
<dbReference type="CDD" id="cd04301">
    <property type="entry name" value="NAT_SF"/>
    <property type="match status" value="1"/>
</dbReference>
<dbReference type="InterPro" id="IPR016181">
    <property type="entry name" value="Acyl_CoA_acyltransferase"/>
</dbReference>
<keyword evidence="3" id="KW-1185">Reference proteome</keyword>
<protein>
    <recommendedName>
        <fullName evidence="1">N-acetyltransferase domain-containing protein</fullName>
    </recommendedName>
</protein>
<dbReference type="EMBL" id="LT981265">
    <property type="protein sequence ID" value="SPC34393.1"/>
    <property type="molecule type" value="Genomic_DNA"/>
</dbReference>
<sequence>MIMVGVDGSALTVREMVDEDIHSVARIYIENFKGMKSYDDAVRWVMMKHRSKPICMYYIAMLGEEPVGYILWTEHGGFRSDAVLELEQIAVARRYQGRGIGSMLVVESLKDVCRYLHARGSELKLVIVTTSSKNTNAKRLYERTLNAREEALLHDIYGGDELIMVARREEIQFLNR</sequence>
<dbReference type="Proteomes" id="UP000236248">
    <property type="component" value="Chromosome NCAV"/>
</dbReference>
<dbReference type="GO" id="GO:0016747">
    <property type="term" value="F:acyltransferase activity, transferring groups other than amino-acyl groups"/>
    <property type="evidence" value="ECO:0007669"/>
    <property type="project" value="InterPro"/>
</dbReference>
<dbReference type="AlphaFoldDB" id="A0A2K5ARX3"/>
<organism evidence="2 3">
    <name type="scientific">Candidatus Nitrosocaldus cavascurensis</name>
    <dbReference type="NCBI Taxonomy" id="2058097"/>
    <lineage>
        <taxon>Archaea</taxon>
        <taxon>Nitrososphaerota</taxon>
        <taxon>Nitrososphaeria</taxon>
        <taxon>Candidatus Nitrosocaldales</taxon>
        <taxon>Candidatus Nitrosocaldaceae</taxon>
        <taxon>Candidatus Nitrosocaldus</taxon>
    </lineage>
</organism>
<dbReference type="GeneID" id="41595230"/>
<evidence type="ECO:0000313" key="2">
    <source>
        <dbReference type="EMBL" id="SPC34393.1"/>
    </source>
</evidence>
<dbReference type="Pfam" id="PF00583">
    <property type="entry name" value="Acetyltransf_1"/>
    <property type="match status" value="1"/>
</dbReference>
<evidence type="ECO:0000313" key="3">
    <source>
        <dbReference type="Proteomes" id="UP000236248"/>
    </source>
</evidence>